<proteinExistence type="inferred from homology"/>
<dbReference type="SUPFAM" id="SSF54285">
    <property type="entry name" value="MoaD/ThiS"/>
    <property type="match status" value="1"/>
</dbReference>
<comment type="function">
    <text evidence="5">Acts as a sulfur carrier required for 2-thiolation of mcm(5)S(2)U at tRNA wobble positions of cytosolic tRNA(Lys), tRNA(Glu) and tRNA(Gln). Serves as sulfur donor in tRNA 2-thiolation reaction by being thiocarboxylated (-COSH) at its C-terminus by the MOCS3 homolog UBA4. The sulfur is then transferred to tRNA to form 2-thiolation of mcm(5)S(2)U. Prior mcm(5) tRNA modification by the elongator complex is required for 2-thiolation. Also acts as a ubiquitin-like protein (UBL) that is covalently conjugated via an isopeptide bond to lysine residues of target proteins such as AHP1. The thiocarboxylated form serves as substrate for conjugation and oxidative stress specifically induces the formation of UBL-protein conjugates.</text>
</comment>
<evidence type="ECO:0000256" key="3">
    <source>
        <dbReference type="ARBA" id="ARBA00022694"/>
    </source>
</evidence>
<keyword evidence="4 5" id="KW-0833">Ubl conjugation pathway</keyword>
<keyword evidence="8" id="KW-1185">Reference proteome</keyword>
<reference evidence="7 8" key="1">
    <citation type="journal article" name="Sci. Rep.">
        <title>Genome-scale phylogenetic analyses confirm Olpidium as the closest living zoosporic fungus to the non-flagellated, terrestrial fungi.</title>
        <authorList>
            <person name="Chang Y."/>
            <person name="Rochon D."/>
            <person name="Sekimoto S."/>
            <person name="Wang Y."/>
            <person name="Chovatia M."/>
            <person name="Sandor L."/>
            <person name="Salamov A."/>
            <person name="Grigoriev I.V."/>
            <person name="Stajich J.E."/>
            <person name="Spatafora J.W."/>
        </authorList>
    </citation>
    <scope>NUCLEOTIDE SEQUENCE [LARGE SCALE GENOMIC DNA]</scope>
    <source>
        <strain evidence="7">S191</strain>
    </source>
</reference>
<feature type="modified residue" description="1-thioglycine" evidence="5">
    <location>
        <position position="64"/>
    </location>
</feature>
<dbReference type="PANTHER" id="PTHR14986">
    <property type="entry name" value="RURM1 PROTEIN"/>
    <property type="match status" value="1"/>
</dbReference>
<gene>
    <name evidence="5" type="primary">URM1</name>
    <name evidence="7" type="ORF">BJ554DRAFT_2597</name>
</gene>
<comment type="subcellular location">
    <subcellularLocation>
        <location evidence="5 6">Cytoplasm</location>
    </subcellularLocation>
</comment>
<dbReference type="Proteomes" id="UP000673691">
    <property type="component" value="Unassembled WGS sequence"/>
</dbReference>
<dbReference type="GO" id="GO:0002098">
    <property type="term" value="P:tRNA wobble uridine modification"/>
    <property type="evidence" value="ECO:0007669"/>
    <property type="project" value="UniProtKB-UniRule"/>
</dbReference>
<evidence type="ECO:0000256" key="4">
    <source>
        <dbReference type="ARBA" id="ARBA00022786"/>
    </source>
</evidence>
<comment type="PTM">
    <text evidence="5">C-terminal thiocarboxylation occurs in 2 steps, it is first acyl-adenylated (-COAMP) via the hesA/moeB/thiF part of UBA4, then thiocarboxylated (-COSH) via the rhodanese domain of UBA4.</text>
</comment>
<dbReference type="PIRSF" id="PIRSF037379">
    <property type="entry name" value="Ubiquitin-related_modifier_1"/>
    <property type="match status" value="1"/>
</dbReference>
<feature type="cross-link" description="Glycyl lysine isopeptide (Gly-Lys) (interchain with K-? in acceptor proteins)" evidence="5">
    <location>
        <position position="64"/>
    </location>
</feature>
<dbReference type="InterPro" id="IPR015221">
    <property type="entry name" value="Urm1"/>
</dbReference>
<protein>
    <recommendedName>
        <fullName evidence="5 6">Ubiquitin-related modifier 1</fullName>
    </recommendedName>
</protein>
<keyword evidence="1 5" id="KW-0963">Cytoplasm</keyword>
<comment type="similarity">
    <text evidence="5 6">Belongs to the URM1 family.</text>
</comment>
<evidence type="ECO:0000256" key="2">
    <source>
        <dbReference type="ARBA" id="ARBA00022499"/>
    </source>
</evidence>
<dbReference type="UniPathway" id="UPA00988"/>
<evidence type="ECO:0000256" key="1">
    <source>
        <dbReference type="ARBA" id="ARBA00022490"/>
    </source>
</evidence>
<dbReference type="Gene3D" id="3.10.20.30">
    <property type="match status" value="1"/>
</dbReference>
<name>A0A8H8DG63_9FUNG</name>
<dbReference type="GO" id="GO:0005829">
    <property type="term" value="C:cytosol"/>
    <property type="evidence" value="ECO:0007669"/>
    <property type="project" value="UniProtKB-UniRule"/>
</dbReference>
<dbReference type="HAMAP" id="MF_03048">
    <property type="entry name" value="Urm1"/>
    <property type="match status" value="1"/>
</dbReference>
<evidence type="ECO:0000256" key="5">
    <source>
        <dbReference type="HAMAP-Rule" id="MF_03048"/>
    </source>
</evidence>
<evidence type="ECO:0000256" key="6">
    <source>
        <dbReference type="RuleBase" id="RU361182"/>
    </source>
</evidence>
<dbReference type="Pfam" id="PF09138">
    <property type="entry name" value="Urm1"/>
    <property type="match status" value="1"/>
</dbReference>
<comment type="caution">
    <text evidence="7">The sequence shown here is derived from an EMBL/GenBank/DDBJ whole genome shotgun (WGS) entry which is preliminary data.</text>
</comment>
<keyword evidence="2 5" id="KW-1017">Isopeptide bond</keyword>
<sequence>MRDLVSHVKENLLREKEDMFVSGETVRPGILVVINGTDWELEDELEYELKDSDEIVFISTLHGG</sequence>
<evidence type="ECO:0000313" key="8">
    <source>
        <dbReference type="Proteomes" id="UP000673691"/>
    </source>
</evidence>
<keyword evidence="3 5" id="KW-0819">tRNA processing</keyword>
<dbReference type="InterPro" id="IPR012675">
    <property type="entry name" value="Beta-grasp_dom_sf"/>
</dbReference>
<comment type="pathway">
    <text evidence="5 6">tRNA modification; 5-methoxycarbonylmethyl-2-thiouridine-tRNA biosynthesis.</text>
</comment>
<accession>A0A8H8DG63</accession>
<dbReference type="AlphaFoldDB" id="A0A8H8DG63"/>
<organism evidence="7 8">
    <name type="scientific">Olpidium bornovanus</name>
    <dbReference type="NCBI Taxonomy" id="278681"/>
    <lineage>
        <taxon>Eukaryota</taxon>
        <taxon>Fungi</taxon>
        <taxon>Fungi incertae sedis</taxon>
        <taxon>Olpidiomycota</taxon>
        <taxon>Olpidiomycotina</taxon>
        <taxon>Olpidiomycetes</taxon>
        <taxon>Olpidiales</taxon>
        <taxon>Olpidiaceae</taxon>
        <taxon>Olpidium</taxon>
    </lineage>
</organism>
<dbReference type="InterPro" id="IPR016155">
    <property type="entry name" value="Mopterin_synth/thiamin_S_b"/>
</dbReference>
<dbReference type="GO" id="GO:0032447">
    <property type="term" value="P:protein urmylation"/>
    <property type="evidence" value="ECO:0007669"/>
    <property type="project" value="UniProtKB-UniRule"/>
</dbReference>
<dbReference type="EMBL" id="JAEFCI010010137">
    <property type="protein sequence ID" value="KAG5457404.1"/>
    <property type="molecule type" value="Genomic_DNA"/>
</dbReference>
<dbReference type="GO" id="GO:0034227">
    <property type="term" value="P:tRNA thio-modification"/>
    <property type="evidence" value="ECO:0007669"/>
    <property type="project" value="UniProtKB-UniRule"/>
</dbReference>
<evidence type="ECO:0000313" key="7">
    <source>
        <dbReference type="EMBL" id="KAG5457404.1"/>
    </source>
</evidence>
<dbReference type="OrthoDB" id="10248987at2759"/>